<feature type="transmembrane region" description="Helical" evidence="1">
    <location>
        <begin position="354"/>
        <end position="374"/>
    </location>
</feature>
<feature type="transmembrane region" description="Helical" evidence="1">
    <location>
        <begin position="982"/>
        <end position="1003"/>
    </location>
</feature>
<dbReference type="PANTHER" id="PTHR32063">
    <property type="match status" value="1"/>
</dbReference>
<feature type="transmembrane region" description="Helical" evidence="1">
    <location>
        <begin position="852"/>
        <end position="871"/>
    </location>
</feature>
<evidence type="ECO:0000256" key="1">
    <source>
        <dbReference type="SAM" id="Phobius"/>
    </source>
</evidence>
<feature type="transmembrane region" description="Helical" evidence="1">
    <location>
        <begin position="878"/>
        <end position="898"/>
    </location>
</feature>
<dbReference type="Pfam" id="PF00873">
    <property type="entry name" value="ACR_tran"/>
    <property type="match status" value="1"/>
</dbReference>
<dbReference type="Gene3D" id="3.30.70.1320">
    <property type="entry name" value="Multidrug efflux transporter AcrB pore domain like"/>
    <property type="match status" value="1"/>
</dbReference>
<dbReference type="SUPFAM" id="SSF82693">
    <property type="entry name" value="Multidrug efflux transporter AcrB pore domain, PN1, PN2, PC1 and PC2 subdomains"/>
    <property type="match status" value="2"/>
</dbReference>
<proteinExistence type="predicted"/>
<dbReference type="OrthoDB" id="9757876at2"/>
<dbReference type="Gene3D" id="1.20.1640.10">
    <property type="entry name" value="Multidrug efflux transporter AcrB transmembrane domain"/>
    <property type="match status" value="2"/>
</dbReference>
<feature type="transmembrane region" description="Helical" evidence="1">
    <location>
        <begin position="460"/>
        <end position="485"/>
    </location>
</feature>
<feature type="transmembrane region" description="Helical" evidence="1">
    <location>
        <begin position="6"/>
        <end position="25"/>
    </location>
</feature>
<keyword evidence="1" id="KW-0472">Membrane</keyword>
<dbReference type="InterPro" id="IPR001036">
    <property type="entry name" value="Acrflvin-R"/>
</dbReference>
<feature type="transmembrane region" description="Helical" evidence="1">
    <location>
        <begin position="954"/>
        <end position="970"/>
    </location>
</feature>
<dbReference type="Gene3D" id="3.30.70.1440">
    <property type="entry name" value="Multidrug efflux transporter AcrB pore domain"/>
    <property type="match status" value="1"/>
</dbReference>
<feature type="transmembrane region" description="Helical" evidence="1">
    <location>
        <begin position="329"/>
        <end position="348"/>
    </location>
</feature>
<feature type="transmembrane region" description="Helical" evidence="1">
    <location>
        <begin position="425"/>
        <end position="448"/>
    </location>
</feature>
<dbReference type="SUPFAM" id="SSF82866">
    <property type="entry name" value="Multidrug efflux transporter AcrB transmembrane domain"/>
    <property type="match status" value="2"/>
</dbReference>
<name>A0A4Q1D140_9BACT</name>
<reference evidence="2 3" key="1">
    <citation type="submission" date="2019-01" db="EMBL/GenBank/DDBJ databases">
        <title>Filimonas sp. strain TTM-71.</title>
        <authorList>
            <person name="Chen W.-M."/>
        </authorList>
    </citation>
    <scope>NUCLEOTIDE SEQUENCE [LARGE SCALE GENOMIC DNA]</scope>
    <source>
        <strain evidence="2 3">TTM-71</strain>
    </source>
</reference>
<dbReference type="InterPro" id="IPR027463">
    <property type="entry name" value="AcrB_DN_DC_subdom"/>
</dbReference>
<keyword evidence="3" id="KW-1185">Reference proteome</keyword>
<evidence type="ECO:0000313" key="3">
    <source>
        <dbReference type="Proteomes" id="UP000290545"/>
    </source>
</evidence>
<accession>A0A4Q1D140</accession>
<dbReference type="PANTHER" id="PTHR32063:SF18">
    <property type="entry name" value="CATION EFFLUX SYSTEM PROTEIN"/>
    <property type="match status" value="1"/>
</dbReference>
<organism evidence="2 3">
    <name type="scientific">Filimonas effusa</name>
    <dbReference type="NCBI Taxonomy" id="2508721"/>
    <lineage>
        <taxon>Bacteria</taxon>
        <taxon>Pseudomonadati</taxon>
        <taxon>Bacteroidota</taxon>
        <taxon>Chitinophagia</taxon>
        <taxon>Chitinophagales</taxon>
        <taxon>Chitinophagaceae</taxon>
        <taxon>Filimonas</taxon>
    </lineage>
</organism>
<dbReference type="GO" id="GO:0042910">
    <property type="term" value="F:xenobiotic transmembrane transporter activity"/>
    <property type="evidence" value="ECO:0007669"/>
    <property type="project" value="TreeGrafter"/>
</dbReference>
<sequence>MKYHQITLVITAVLVIVGIIALLTMPRSEDPRITVRQGLVYAQYPGADELQVEKQVTNKIEQYLFSFEEVRKEKTHSETKNGQAVITVELNEDVKDPKKFWSTLQHGLNTSLRQSLPQGVLGPVVNSDFGDVVAQMITVSAAGRSYAELEQYVDKLEDGIKTLPAVSKINRYGGQRQQIYVTVDDEKLRGLGIDFSTIASVLQVQNVTNATGNITLAANNVPIFADSRFKDENSIAAQIVYSTPEGRVIRLKDIARIERRYEELSSYIKVGDRNVMMLTVQMQPGRNIVDLGKQLEAKIGQVKQMLPSDVSVNVIVDQPEVVRERVSHFMFEFAMAIASVIIVVMLLLPLRIASISAIAAPVSIAVTFAVLNIIGIEIHQVTLAAMIIVLGMVVDDAIVIVDNYIEKLDEGIPNWTAAWQSATQLMIPVFTATAAIIFAFLPLAFVLNGLTKEFIQALPVAVSVALFASFLVAILLTPYLCYLFLKKGLKHKISDRPVRKNMLDRMQDWYNRAVEFCFRWPKSTLTAGVLAVFAGFFLGTRVDQELFPTAERSQFNIELWMENGTDIKETDKAVKKVEAAIKDDKRIVRVASFVGTSSPRFHSNYAPETPRENYAQIFINTISNEATEDMVHEYLVKFHDFLPNGYVRIRQLSLKQTPAPVEVRISGDNLNDQKRVAEAVARILRQARGTNWIRTDYQDDYFGARAVIKEDEAARLGVSNSVITQALGAEVKGYPVSTLWEGDKPIDILLRLDTANRSSFDDLQHIYITSRYNTKVPLKAVADIEPSWHTGVIAHRNGLRTLTVLSEAQLGIKASVIMQQIKPEIARLKLPSGISISYGGEEESAGESGPNMAKSLMISIVLIFLTLLFQFKNIGKVLIVLATFPLSILGAMLGLIVTGNPFGFTAFMGVISLMGIVVRNGIILVDYADELVREHGYTTKAAALASAKRRMRPIFLTSSAAAIGVVPMILGKSPLWAPLGSVLAVGLLASMVMTLFIVPVLYYRFIKPAPSVQDLPQPDYHDPIQYKPSHL</sequence>
<dbReference type="EMBL" id="SDHZ01000004">
    <property type="protein sequence ID" value="RXK81484.1"/>
    <property type="molecule type" value="Genomic_DNA"/>
</dbReference>
<dbReference type="Gene3D" id="3.30.70.1430">
    <property type="entry name" value="Multidrug efflux transporter AcrB pore domain"/>
    <property type="match status" value="2"/>
</dbReference>
<evidence type="ECO:0000313" key="2">
    <source>
        <dbReference type="EMBL" id="RXK81484.1"/>
    </source>
</evidence>
<protein>
    <submittedName>
        <fullName evidence="2">Efflux RND transporter permease subunit</fullName>
    </submittedName>
</protein>
<feature type="transmembrane region" description="Helical" evidence="1">
    <location>
        <begin position="904"/>
        <end position="925"/>
    </location>
</feature>
<dbReference type="AlphaFoldDB" id="A0A4Q1D140"/>
<keyword evidence="1" id="KW-1133">Transmembrane helix</keyword>
<keyword evidence="1" id="KW-0812">Transmembrane</keyword>
<dbReference type="SUPFAM" id="SSF82714">
    <property type="entry name" value="Multidrug efflux transporter AcrB TolC docking domain, DN and DC subdomains"/>
    <property type="match status" value="2"/>
</dbReference>
<dbReference type="PRINTS" id="PR00702">
    <property type="entry name" value="ACRIFLAVINRP"/>
</dbReference>
<feature type="transmembrane region" description="Helical" evidence="1">
    <location>
        <begin position="381"/>
        <end position="405"/>
    </location>
</feature>
<dbReference type="GO" id="GO:0005886">
    <property type="term" value="C:plasma membrane"/>
    <property type="evidence" value="ECO:0007669"/>
    <property type="project" value="TreeGrafter"/>
</dbReference>
<dbReference type="Proteomes" id="UP000290545">
    <property type="component" value="Unassembled WGS sequence"/>
</dbReference>
<dbReference type="Gene3D" id="3.30.2090.10">
    <property type="entry name" value="Multidrug efflux transporter AcrB TolC docking domain, DN and DC subdomains"/>
    <property type="match status" value="2"/>
</dbReference>
<gene>
    <name evidence="2" type="ORF">ESB13_20120</name>
</gene>
<comment type="caution">
    <text evidence="2">The sequence shown here is derived from an EMBL/GenBank/DDBJ whole genome shotgun (WGS) entry which is preliminary data.</text>
</comment>